<dbReference type="WBParaSite" id="GPUH_0000672901-mRNA-1">
    <property type="protein sequence ID" value="GPUH_0000672901-mRNA-1"/>
    <property type="gene ID" value="GPUH_0000672901"/>
</dbReference>
<dbReference type="AlphaFoldDB" id="A0A183DDC9"/>
<organism evidence="3">
    <name type="scientific">Gongylonema pulchrum</name>
    <dbReference type="NCBI Taxonomy" id="637853"/>
    <lineage>
        <taxon>Eukaryota</taxon>
        <taxon>Metazoa</taxon>
        <taxon>Ecdysozoa</taxon>
        <taxon>Nematoda</taxon>
        <taxon>Chromadorea</taxon>
        <taxon>Rhabditida</taxon>
        <taxon>Spirurina</taxon>
        <taxon>Spiruromorpha</taxon>
        <taxon>Spiruroidea</taxon>
        <taxon>Gongylonematidae</taxon>
        <taxon>Gongylonema</taxon>
    </lineage>
</organism>
<dbReference type="Proteomes" id="UP000271098">
    <property type="component" value="Unassembled WGS sequence"/>
</dbReference>
<keyword evidence="2" id="KW-1185">Reference proteome</keyword>
<evidence type="ECO:0000313" key="3">
    <source>
        <dbReference type="WBParaSite" id="GPUH_0000672901-mRNA-1"/>
    </source>
</evidence>
<accession>A0A183DDC9</accession>
<reference evidence="1 2" key="2">
    <citation type="submission" date="2018-11" db="EMBL/GenBank/DDBJ databases">
        <authorList>
            <consortium name="Pathogen Informatics"/>
        </authorList>
    </citation>
    <scope>NUCLEOTIDE SEQUENCE [LARGE SCALE GENOMIC DNA]</scope>
</reference>
<name>A0A183DDC9_9BILA</name>
<gene>
    <name evidence="1" type="ORF">GPUH_LOCUS6722</name>
</gene>
<sequence length="99" mass="11417">MDPVYVMIEARDGGSLMRNAQRKVLMQFIKFIQANVTMLYKGREYGYQELCEPYCEMNTAFMAFLRLYDESNPSTYTYPSIDLFGSQAFIGELSIGSCF</sequence>
<evidence type="ECO:0000313" key="2">
    <source>
        <dbReference type="Proteomes" id="UP000271098"/>
    </source>
</evidence>
<protein>
    <submittedName>
        <fullName evidence="3">Rab-GAP TBC domain-containing protein</fullName>
    </submittedName>
</protein>
<reference evidence="3" key="1">
    <citation type="submission" date="2016-06" db="UniProtKB">
        <authorList>
            <consortium name="WormBaseParasite"/>
        </authorList>
    </citation>
    <scope>IDENTIFICATION</scope>
</reference>
<dbReference type="OrthoDB" id="6510177at2759"/>
<proteinExistence type="predicted"/>
<dbReference type="EMBL" id="UYRT01016267">
    <property type="protein sequence ID" value="VDK55840.1"/>
    <property type="molecule type" value="Genomic_DNA"/>
</dbReference>
<evidence type="ECO:0000313" key="1">
    <source>
        <dbReference type="EMBL" id="VDK55840.1"/>
    </source>
</evidence>